<dbReference type="Proteomes" id="UP000191661">
    <property type="component" value="Unassembled WGS sequence"/>
</dbReference>
<keyword evidence="1" id="KW-0663">Pyridoxal phosphate</keyword>
<evidence type="ECO:0008006" key="4">
    <source>
        <dbReference type="Google" id="ProtNLM"/>
    </source>
</evidence>
<dbReference type="AlphaFoldDB" id="A0A1V6N3Q1"/>
<organism evidence="2 3">
    <name type="scientific">Methanobrevibacter arboriphilus JCM 13429 = DSM 1125</name>
    <dbReference type="NCBI Taxonomy" id="1300164"/>
    <lineage>
        <taxon>Archaea</taxon>
        <taxon>Methanobacteriati</taxon>
        <taxon>Methanobacteriota</taxon>
        <taxon>Methanomada group</taxon>
        <taxon>Methanobacteria</taxon>
        <taxon>Methanobacteriales</taxon>
        <taxon>Methanobacteriaceae</taxon>
        <taxon>Methanobrevibacter</taxon>
    </lineage>
</organism>
<keyword evidence="3" id="KW-1185">Reference proteome</keyword>
<dbReference type="EMBL" id="JXMW01000005">
    <property type="protein sequence ID" value="OQD59252.1"/>
    <property type="molecule type" value="Genomic_DNA"/>
</dbReference>
<accession>A0A1V6N3Q1</accession>
<proteinExistence type="inferred from homology"/>
<evidence type="ECO:0000256" key="1">
    <source>
        <dbReference type="RuleBase" id="RU004508"/>
    </source>
</evidence>
<name>A0A1V6N3Q1_METAZ</name>
<dbReference type="Gene3D" id="3.40.640.10">
    <property type="entry name" value="Type I PLP-dependent aspartate aminotransferase-like (Major domain)"/>
    <property type="match status" value="1"/>
</dbReference>
<dbReference type="Pfam" id="PF01041">
    <property type="entry name" value="DegT_DnrJ_EryC1"/>
    <property type="match status" value="1"/>
</dbReference>
<comment type="similarity">
    <text evidence="1">Belongs to the DegT/DnrJ/EryC1 family.</text>
</comment>
<reference evidence="2 3" key="1">
    <citation type="submission" date="2014-12" db="EMBL/GenBank/DDBJ databases">
        <title>Genome sequence of Methanobrevibacter arboriphilicus DH1, DSM1125.</title>
        <authorList>
            <person name="Poehlein A."/>
            <person name="Thauer R.K."/>
            <person name="Seedorf H."/>
            <person name="Daniel R."/>
        </authorList>
    </citation>
    <scope>NUCLEOTIDE SEQUENCE [LARGE SCALE GENOMIC DNA]</scope>
    <source>
        <strain evidence="2 3">DH1</strain>
    </source>
</reference>
<dbReference type="InterPro" id="IPR000653">
    <property type="entry name" value="DegT/StrS_aminotransferase"/>
</dbReference>
<protein>
    <recommendedName>
        <fullName evidence="4">Pyridoxal phosphate-dependent enzyme</fullName>
    </recommendedName>
</protein>
<dbReference type="PANTHER" id="PTHR30244">
    <property type="entry name" value="TRANSAMINASE"/>
    <property type="match status" value="1"/>
</dbReference>
<dbReference type="PANTHER" id="PTHR30244:SF34">
    <property type="entry name" value="DTDP-4-AMINO-4,6-DIDEOXYGALACTOSE TRANSAMINASE"/>
    <property type="match status" value="1"/>
</dbReference>
<evidence type="ECO:0000313" key="3">
    <source>
        <dbReference type="Proteomes" id="UP000191661"/>
    </source>
</evidence>
<dbReference type="SUPFAM" id="SSF53383">
    <property type="entry name" value="PLP-dependent transferases"/>
    <property type="match status" value="1"/>
</dbReference>
<dbReference type="OrthoDB" id="82426at2157"/>
<dbReference type="InterPro" id="IPR015424">
    <property type="entry name" value="PyrdxlP-dep_Trfase"/>
</dbReference>
<dbReference type="GO" id="GO:0030170">
    <property type="term" value="F:pyridoxal phosphate binding"/>
    <property type="evidence" value="ECO:0007669"/>
    <property type="project" value="TreeGrafter"/>
</dbReference>
<dbReference type="GO" id="GO:0000271">
    <property type="term" value="P:polysaccharide biosynthetic process"/>
    <property type="evidence" value="ECO:0007669"/>
    <property type="project" value="TreeGrafter"/>
</dbReference>
<evidence type="ECO:0000313" key="2">
    <source>
        <dbReference type="EMBL" id="OQD59252.1"/>
    </source>
</evidence>
<dbReference type="GO" id="GO:0008483">
    <property type="term" value="F:transaminase activity"/>
    <property type="evidence" value="ECO:0007669"/>
    <property type="project" value="TreeGrafter"/>
</dbReference>
<sequence length="332" mass="37406">MNLLYKEPSKKTKEAMEEAIKDSLNFENKNNNDKDVKAKICSKTNHSYCEIVNSGNAAIMVAMNAIEGPIIIPDQGAWHGFKQIAKFLNKEILTIKTDLGIISQGKLDEFLEKNPSINSNETSAIFLTSFAGYTAEQPMKEISNWSRKNDITLVEDASGGICDFEKKLANGKYSDIIIVSTSSPKVINVNDGGFITTNNKEIFEKSKLLLKVCKSNNITKKAIHTEIDFAENNLKKTIQATSYIKNNLDNVIHQDKRGTNVILASDKHHELSKNLKEEFDLGGRTFITKCPNYNRVKQKGIAIEIKNLDIKSLEKENLDEIIRIVQKYQCKR</sequence>
<dbReference type="RefSeq" id="WP_080459928.1">
    <property type="nucleotide sequence ID" value="NZ_JXMW01000005.1"/>
</dbReference>
<gene>
    <name evidence="2" type="ORF">MBBAR_5c00950</name>
</gene>
<dbReference type="InterPro" id="IPR015421">
    <property type="entry name" value="PyrdxlP-dep_Trfase_major"/>
</dbReference>
<comment type="caution">
    <text evidence="2">The sequence shown here is derived from an EMBL/GenBank/DDBJ whole genome shotgun (WGS) entry which is preliminary data.</text>
</comment>